<protein>
    <submittedName>
        <fullName evidence="1">Uncharacterized protein</fullName>
    </submittedName>
</protein>
<dbReference type="STRING" id="1076256.A0A2H3BEF2"/>
<reference evidence="2" key="1">
    <citation type="journal article" date="2017" name="Nat. Ecol. Evol.">
        <title>Genome expansion and lineage-specific genetic innovations in the forest pathogenic fungi Armillaria.</title>
        <authorList>
            <person name="Sipos G."/>
            <person name="Prasanna A.N."/>
            <person name="Walter M.C."/>
            <person name="O'Connor E."/>
            <person name="Balint B."/>
            <person name="Krizsan K."/>
            <person name="Kiss B."/>
            <person name="Hess J."/>
            <person name="Varga T."/>
            <person name="Slot J."/>
            <person name="Riley R."/>
            <person name="Boka B."/>
            <person name="Rigling D."/>
            <person name="Barry K."/>
            <person name="Lee J."/>
            <person name="Mihaltcheva S."/>
            <person name="LaButti K."/>
            <person name="Lipzen A."/>
            <person name="Waldron R."/>
            <person name="Moloney N.M."/>
            <person name="Sperisen C."/>
            <person name="Kredics L."/>
            <person name="Vagvoelgyi C."/>
            <person name="Patrignani A."/>
            <person name="Fitzpatrick D."/>
            <person name="Nagy I."/>
            <person name="Doyle S."/>
            <person name="Anderson J.B."/>
            <person name="Grigoriev I.V."/>
            <person name="Gueldener U."/>
            <person name="Muensterkoetter M."/>
            <person name="Nagy L.G."/>
        </authorList>
    </citation>
    <scope>NUCLEOTIDE SEQUENCE [LARGE SCALE GENOMIC DNA]</scope>
    <source>
        <strain evidence="2">28-4</strain>
    </source>
</reference>
<dbReference type="AlphaFoldDB" id="A0A2H3BEF2"/>
<gene>
    <name evidence="1" type="ORF">ARMSODRAFT_1023028</name>
</gene>
<organism evidence="1 2">
    <name type="scientific">Armillaria solidipes</name>
    <dbReference type="NCBI Taxonomy" id="1076256"/>
    <lineage>
        <taxon>Eukaryota</taxon>
        <taxon>Fungi</taxon>
        <taxon>Dikarya</taxon>
        <taxon>Basidiomycota</taxon>
        <taxon>Agaricomycotina</taxon>
        <taxon>Agaricomycetes</taxon>
        <taxon>Agaricomycetidae</taxon>
        <taxon>Agaricales</taxon>
        <taxon>Marasmiineae</taxon>
        <taxon>Physalacriaceae</taxon>
        <taxon>Armillaria</taxon>
    </lineage>
</organism>
<evidence type="ECO:0000313" key="1">
    <source>
        <dbReference type="EMBL" id="PBK64428.1"/>
    </source>
</evidence>
<sequence>MIPPPLTTISIYPTGYTILTYPPQLPPYLFPLPRRTFLSLSDHLMPQTKAYSPTNYPSASPASSLEIMHSFEPSRVDSISSKKVSAVTPTWASQLGMHRDRITFAIRPLVLLFDALPSLH</sequence>
<proteinExistence type="predicted"/>
<accession>A0A2H3BEF2</accession>
<keyword evidence="2" id="KW-1185">Reference proteome</keyword>
<dbReference type="Proteomes" id="UP000218334">
    <property type="component" value="Unassembled WGS sequence"/>
</dbReference>
<dbReference type="EMBL" id="KZ293451">
    <property type="protein sequence ID" value="PBK64428.1"/>
    <property type="molecule type" value="Genomic_DNA"/>
</dbReference>
<evidence type="ECO:0000313" key="2">
    <source>
        <dbReference type="Proteomes" id="UP000218334"/>
    </source>
</evidence>
<name>A0A2H3BEF2_9AGAR</name>